<dbReference type="EMBL" id="GFTR01003103">
    <property type="protein sequence ID" value="JAW13323.1"/>
    <property type="molecule type" value="Transcribed_RNA"/>
</dbReference>
<feature type="chain" id="PRO_5013075884" evidence="1">
    <location>
        <begin position="20"/>
        <end position="186"/>
    </location>
</feature>
<name>A0A224XYM5_9HEMI</name>
<proteinExistence type="predicted"/>
<reference evidence="2" key="1">
    <citation type="journal article" date="2018" name="PLoS Negl. Trop. Dis.">
        <title>An insight into the salivary gland and fat body transcriptome of Panstrongylus lignarius (Hemiptera: Heteroptera), the main vector of Chagas disease in Peru.</title>
        <authorList>
            <person name="Nevoa J.C."/>
            <person name="Mendes M.T."/>
            <person name="da Silva M.V."/>
            <person name="Soares S.C."/>
            <person name="Oliveira C.J.F."/>
            <person name="Ribeiro J.M.C."/>
        </authorList>
    </citation>
    <scope>NUCLEOTIDE SEQUENCE</scope>
</reference>
<evidence type="ECO:0000256" key="1">
    <source>
        <dbReference type="SAM" id="SignalP"/>
    </source>
</evidence>
<dbReference type="AlphaFoldDB" id="A0A224XYM5"/>
<sequence length="186" mass="19946">MVLVTQAVTIIALIARSTGTISIPTSPLHLSVLNTPVPAPHATPITPFKLSSHPGSGSTKLPVTTEGRSITTGRLSLVCWSIVSATDFVKVYVLGWTVTILSRNRFSKFPSRSAISTNVLQSYCCGYSTSSILSSLNFGVEYAVDTYWKHSSFFIDFARSKSSLVPLTFSRTALDKGSSNLTHAAA</sequence>
<evidence type="ECO:0000313" key="2">
    <source>
        <dbReference type="EMBL" id="JAW13323.1"/>
    </source>
</evidence>
<feature type="signal peptide" evidence="1">
    <location>
        <begin position="1"/>
        <end position="19"/>
    </location>
</feature>
<organism evidence="2">
    <name type="scientific">Panstrongylus lignarius</name>
    <dbReference type="NCBI Taxonomy" id="156445"/>
    <lineage>
        <taxon>Eukaryota</taxon>
        <taxon>Metazoa</taxon>
        <taxon>Ecdysozoa</taxon>
        <taxon>Arthropoda</taxon>
        <taxon>Hexapoda</taxon>
        <taxon>Insecta</taxon>
        <taxon>Pterygota</taxon>
        <taxon>Neoptera</taxon>
        <taxon>Paraneoptera</taxon>
        <taxon>Hemiptera</taxon>
        <taxon>Heteroptera</taxon>
        <taxon>Panheteroptera</taxon>
        <taxon>Cimicomorpha</taxon>
        <taxon>Reduviidae</taxon>
        <taxon>Triatominae</taxon>
        <taxon>Panstrongylus</taxon>
    </lineage>
</organism>
<protein>
    <submittedName>
        <fullName evidence="2">Putative secreted protein</fullName>
    </submittedName>
</protein>
<accession>A0A224XYM5</accession>
<keyword evidence="1" id="KW-0732">Signal</keyword>